<name>A0A0N7L6S6_PLAHL</name>
<comment type="similarity">
    <text evidence="3">Belongs to the PIGX family.</text>
</comment>
<dbReference type="STRING" id="4781.A0A0N7L6S6"/>
<evidence type="ECO:0000256" key="4">
    <source>
        <dbReference type="ARBA" id="ARBA00022502"/>
    </source>
</evidence>
<evidence type="ECO:0000256" key="11">
    <source>
        <dbReference type="SAM" id="SignalP"/>
    </source>
</evidence>
<evidence type="ECO:0000256" key="1">
    <source>
        <dbReference type="ARBA" id="ARBA00004389"/>
    </source>
</evidence>
<sequence>MRQWLSIFSASGLSLAAASRGNLALWPQLLDAKLLFSTSIENVTVIEASNGGVLSTFSTKIDMQSKVSFDPLIDSIQITWIPATELQSSTFDRFFASSLRFDRINAVGIHLRAELRKEVENTAIDETTLERLEVNVRDFLHDTLPSFKIYPWLSKGFFAKSFCDVNVWKTVNLPVDISHGSTISSRTCLSSSFPLMREEGTPSFYSKFIQEVRYGGTIRGDSSFEQSLIEAHRNFLSSRHELKLSFVKFSHGSTIEAEYLGAYIMKPLSADKAFEAANPVCKSTSDVLVVTSIAKATELYELKQAWLQFDGKIVPLNSVVEVQILKFALATTMQSAIVGAGFHRQYVIDLEIFDLEVSDQKDLQNSIFVRMPISNTAYIDLDEIRRMERFGDLKLISFTKHIEIERPSTVSSHHIIGFEFLLSTANKLHFKIPIHFRYQAASKSSMYRSASVIAPDCFLISQGVISAKTKVKISRDDRVLKYFQTWDLIDKATTRSDSQWSPLIAKHPLPVNEVLIPVGYLPLSWLVSTVTLIFAFMGAAILIWLSIGNANRAQSAKTNFGARWKRKLRG</sequence>
<dbReference type="UniPathway" id="UPA00196"/>
<proteinExistence type="inferred from homology"/>
<keyword evidence="12" id="KW-0328">Glycosyltransferase</keyword>
<keyword evidence="13" id="KW-1185">Reference proteome</keyword>
<evidence type="ECO:0000313" key="13">
    <source>
        <dbReference type="Proteomes" id="UP000054928"/>
    </source>
</evidence>
<keyword evidence="12" id="KW-0808">Transferase</keyword>
<dbReference type="AlphaFoldDB" id="A0A0N7L6S6"/>
<evidence type="ECO:0000256" key="2">
    <source>
        <dbReference type="ARBA" id="ARBA00004687"/>
    </source>
</evidence>
<comment type="pathway">
    <text evidence="2">Glycolipid biosynthesis; glycosylphosphatidylinositol-anchor biosynthesis.</text>
</comment>
<dbReference type="OMA" id="QRIDIAW"/>
<keyword evidence="7 10" id="KW-1133">Transmembrane helix</keyword>
<dbReference type="OrthoDB" id="5546453at2759"/>
<keyword evidence="6" id="KW-0256">Endoplasmic reticulum</keyword>
<feature type="chain" id="PRO_5006015105" evidence="11">
    <location>
        <begin position="19"/>
        <end position="570"/>
    </location>
</feature>
<evidence type="ECO:0000256" key="6">
    <source>
        <dbReference type="ARBA" id="ARBA00022824"/>
    </source>
</evidence>
<evidence type="ECO:0000256" key="3">
    <source>
        <dbReference type="ARBA" id="ARBA00010345"/>
    </source>
</evidence>
<dbReference type="PANTHER" id="PTHR28650:SF1">
    <property type="entry name" value="PHOSPHATIDYLINOSITOL-GLYCAN BIOSYNTHESIS CLASS X PROTEIN"/>
    <property type="match status" value="1"/>
</dbReference>
<protein>
    <submittedName>
        <fullName evidence="12">Glycosylphosphatidylinositol-mannosyltransferase I, PIG-X/PBN1</fullName>
    </submittedName>
</protein>
<evidence type="ECO:0000256" key="9">
    <source>
        <dbReference type="ARBA" id="ARBA00023180"/>
    </source>
</evidence>
<organism evidence="12 13">
    <name type="scientific">Plasmopara halstedii</name>
    <name type="common">Downy mildew of sunflower</name>
    <dbReference type="NCBI Taxonomy" id="4781"/>
    <lineage>
        <taxon>Eukaryota</taxon>
        <taxon>Sar</taxon>
        <taxon>Stramenopiles</taxon>
        <taxon>Oomycota</taxon>
        <taxon>Peronosporomycetes</taxon>
        <taxon>Peronosporales</taxon>
        <taxon>Peronosporaceae</taxon>
        <taxon>Plasmopara</taxon>
    </lineage>
</organism>
<evidence type="ECO:0000256" key="5">
    <source>
        <dbReference type="ARBA" id="ARBA00022692"/>
    </source>
</evidence>
<comment type="subcellular location">
    <subcellularLocation>
        <location evidence="1">Endoplasmic reticulum membrane</location>
        <topology evidence="1">Single-pass membrane protein</topology>
    </subcellularLocation>
</comment>
<dbReference type="GO" id="GO:0016757">
    <property type="term" value="F:glycosyltransferase activity"/>
    <property type="evidence" value="ECO:0007669"/>
    <property type="project" value="UniProtKB-KW"/>
</dbReference>
<dbReference type="RefSeq" id="XP_024581468.1">
    <property type="nucleotide sequence ID" value="XM_024715807.1"/>
</dbReference>
<dbReference type="GO" id="GO:0005789">
    <property type="term" value="C:endoplasmic reticulum membrane"/>
    <property type="evidence" value="ECO:0007669"/>
    <property type="project" value="UniProtKB-SubCell"/>
</dbReference>
<keyword evidence="5 10" id="KW-0812">Transmembrane</keyword>
<dbReference type="EMBL" id="CCYD01001551">
    <property type="protein sequence ID" value="CEG45099.1"/>
    <property type="molecule type" value="Genomic_DNA"/>
</dbReference>
<dbReference type="Proteomes" id="UP000054928">
    <property type="component" value="Unassembled WGS sequence"/>
</dbReference>
<keyword evidence="11" id="KW-0732">Signal</keyword>
<accession>A0A0N7L6S6</accession>
<evidence type="ECO:0000256" key="10">
    <source>
        <dbReference type="SAM" id="Phobius"/>
    </source>
</evidence>
<feature type="signal peptide" evidence="11">
    <location>
        <begin position="1"/>
        <end position="18"/>
    </location>
</feature>
<keyword evidence="4" id="KW-0337">GPI-anchor biosynthesis</keyword>
<evidence type="ECO:0000256" key="8">
    <source>
        <dbReference type="ARBA" id="ARBA00023136"/>
    </source>
</evidence>
<keyword evidence="9" id="KW-0325">Glycoprotein</keyword>
<dbReference type="InterPro" id="IPR013233">
    <property type="entry name" value="PIG-X/PBN1"/>
</dbReference>
<evidence type="ECO:0000256" key="7">
    <source>
        <dbReference type="ARBA" id="ARBA00022989"/>
    </source>
</evidence>
<evidence type="ECO:0000313" key="12">
    <source>
        <dbReference type="EMBL" id="CEG45099.1"/>
    </source>
</evidence>
<dbReference type="PANTHER" id="PTHR28650">
    <property type="entry name" value="PHOSPHATIDYLINOSITOL-GLYCAN BIOSYNTHESIS CLASS X PROTEIN"/>
    <property type="match status" value="1"/>
</dbReference>
<keyword evidence="8 10" id="KW-0472">Membrane</keyword>
<dbReference type="GO" id="GO:0006506">
    <property type="term" value="P:GPI anchor biosynthetic process"/>
    <property type="evidence" value="ECO:0007669"/>
    <property type="project" value="UniProtKB-UniPathway"/>
</dbReference>
<dbReference type="GeneID" id="36396478"/>
<reference evidence="13" key="1">
    <citation type="submission" date="2014-09" db="EMBL/GenBank/DDBJ databases">
        <authorList>
            <person name="Sharma Rahul"/>
            <person name="Thines Marco"/>
        </authorList>
    </citation>
    <scope>NUCLEOTIDE SEQUENCE [LARGE SCALE GENOMIC DNA]</scope>
</reference>
<dbReference type="InterPro" id="IPR040039">
    <property type="entry name" value="PIGX"/>
</dbReference>
<feature type="transmembrane region" description="Helical" evidence="10">
    <location>
        <begin position="523"/>
        <end position="547"/>
    </location>
</feature>
<dbReference type="Pfam" id="PF08320">
    <property type="entry name" value="PIG-X"/>
    <property type="match status" value="1"/>
</dbReference>